<dbReference type="Proteomes" id="UP001550348">
    <property type="component" value="Unassembled WGS sequence"/>
</dbReference>
<dbReference type="RefSeq" id="WP_355662599.1">
    <property type="nucleotide sequence ID" value="NZ_JBEXRX010000001.1"/>
</dbReference>
<keyword evidence="4" id="KW-1185">Reference proteome</keyword>
<feature type="transmembrane region" description="Helical" evidence="2">
    <location>
        <begin position="7"/>
        <end position="28"/>
    </location>
</feature>
<keyword evidence="2" id="KW-1133">Transmembrane helix</keyword>
<evidence type="ECO:0000256" key="2">
    <source>
        <dbReference type="SAM" id="Phobius"/>
    </source>
</evidence>
<sequence>MRRGSVVLGGAMAAAGVVVVGISVAFLVREIARSPDWDPNPLLGVAAGALLVLLGVGLARDQRRFPAGYRADDGPAVLFPYTPPQPETGDGHMPSYDCGSGGDAGGGGGDCGGGGGGS</sequence>
<feature type="region of interest" description="Disordered" evidence="1">
    <location>
        <begin position="76"/>
        <end position="118"/>
    </location>
</feature>
<feature type="compositionally biased region" description="Gly residues" evidence="1">
    <location>
        <begin position="99"/>
        <end position="118"/>
    </location>
</feature>
<keyword evidence="2" id="KW-0472">Membrane</keyword>
<evidence type="ECO:0000256" key="1">
    <source>
        <dbReference type="SAM" id="MobiDB-lite"/>
    </source>
</evidence>
<protein>
    <submittedName>
        <fullName evidence="3">Uncharacterized protein</fullName>
    </submittedName>
</protein>
<keyword evidence="2" id="KW-0812">Transmembrane</keyword>
<reference evidence="3 4" key="1">
    <citation type="submission" date="2024-06" db="EMBL/GenBank/DDBJ databases">
        <title>The Natural Products Discovery Center: Release of the First 8490 Sequenced Strains for Exploring Actinobacteria Biosynthetic Diversity.</title>
        <authorList>
            <person name="Kalkreuter E."/>
            <person name="Kautsar S.A."/>
            <person name="Yang D."/>
            <person name="Bader C.D."/>
            <person name="Teijaro C.N."/>
            <person name="Fluegel L."/>
            <person name="Davis C.M."/>
            <person name="Simpson J.R."/>
            <person name="Lauterbach L."/>
            <person name="Steele A.D."/>
            <person name="Gui C."/>
            <person name="Meng S."/>
            <person name="Li G."/>
            <person name="Viehrig K."/>
            <person name="Ye F."/>
            <person name="Su P."/>
            <person name="Kiefer A.F."/>
            <person name="Nichols A."/>
            <person name="Cepeda A.J."/>
            <person name="Yan W."/>
            <person name="Fan B."/>
            <person name="Jiang Y."/>
            <person name="Adhikari A."/>
            <person name="Zheng C.-J."/>
            <person name="Schuster L."/>
            <person name="Cowan T.M."/>
            <person name="Smanski M.J."/>
            <person name="Chevrette M.G."/>
            <person name="De Carvalho L.P.S."/>
            <person name="Shen B."/>
        </authorList>
    </citation>
    <scope>NUCLEOTIDE SEQUENCE [LARGE SCALE GENOMIC DNA]</scope>
    <source>
        <strain evidence="3 4">NPDC006286</strain>
    </source>
</reference>
<feature type="transmembrane region" description="Helical" evidence="2">
    <location>
        <begin position="40"/>
        <end position="59"/>
    </location>
</feature>
<dbReference type="EMBL" id="JBEXRX010000001">
    <property type="protein sequence ID" value="MEU0150346.1"/>
    <property type="molecule type" value="Genomic_DNA"/>
</dbReference>
<organism evidence="3 4">
    <name type="scientific">Micromonospora fulviviridis</name>
    <dbReference type="NCBI Taxonomy" id="47860"/>
    <lineage>
        <taxon>Bacteria</taxon>
        <taxon>Bacillati</taxon>
        <taxon>Actinomycetota</taxon>
        <taxon>Actinomycetes</taxon>
        <taxon>Micromonosporales</taxon>
        <taxon>Micromonosporaceae</taxon>
        <taxon>Micromonospora</taxon>
    </lineage>
</organism>
<accession>A0ABV2VC21</accession>
<evidence type="ECO:0000313" key="4">
    <source>
        <dbReference type="Proteomes" id="UP001550348"/>
    </source>
</evidence>
<gene>
    <name evidence="3" type="ORF">ABZ071_00135</name>
</gene>
<proteinExistence type="predicted"/>
<comment type="caution">
    <text evidence="3">The sequence shown here is derived from an EMBL/GenBank/DDBJ whole genome shotgun (WGS) entry which is preliminary data.</text>
</comment>
<name>A0ABV2VC21_9ACTN</name>
<evidence type="ECO:0000313" key="3">
    <source>
        <dbReference type="EMBL" id="MEU0150346.1"/>
    </source>
</evidence>